<evidence type="ECO:0000313" key="10">
    <source>
        <dbReference type="EMBL" id="KAG7358024.1"/>
    </source>
</evidence>
<dbReference type="AlphaFoldDB" id="A0A9K3L905"/>
<protein>
    <recommendedName>
        <fullName evidence="1">non-specific serine/threonine protein kinase</fullName>
        <ecNumber evidence="1">2.7.11.1</ecNumber>
    </recommendedName>
</protein>
<dbReference type="OrthoDB" id="3247966at2759"/>
<comment type="catalytic activity">
    <reaction evidence="8">
        <text>L-seryl-[protein] + ATP = O-phospho-L-seryl-[protein] + ADP + H(+)</text>
        <dbReference type="Rhea" id="RHEA:17989"/>
        <dbReference type="Rhea" id="RHEA-COMP:9863"/>
        <dbReference type="Rhea" id="RHEA-COMP:11604"/>
        <dbReference type="ChEBI" id="CHEBI:15378"/>
        <dbReference type="ChEBI" id="CHEBI:29999"/>
        <dbReference type="ChEBI" id="CHEBI:30616"/>
        <dbReference type="ChEBI" id="CHEBI:83421"/>
        <dbReference type="ChEBI" id="CHEBI:456216"/>
        <dbReference type="EC" id="2.7.11.1"/>
    </reaction>
</comment>
<dbReference type="EMBL" id="JAGRRH010000014">
    <property type="protein sequence ID" value="KAG7358024.1"/>
    <property type="molecule type" value="Genomic_DNA"/>
</dbReference>
<keyword evidence="4" id="KW-0547">Nucleotide-binding</keyword>
<accession>A0A9K3L905</accession>
<evidence type="ECO:0000256" key="6">
    <source>
        <dbReference type="ARBA" id="ARBA00022840"/>
    </source>
</evidence>
<comment type="catalytic activity">
    <reaction evidence="7">
        <text>L-threonyl-[protein] + ATP = O-phospho-L-threonyl-[protein] + ADP + H(+)</text>
        <dbReference type="Rhea" id="RHEA:46608"/>
        <dbReference type="Rhea" id="RHEA-COMP:11060"/>
        <dbReference type="Rhea" id="RHEA-COMP:11605"/>
        <dbReference type="ChEBI" id="CHEBI:15378"/>
        <dbReference type="ChEBI" id="CHEBI:30013"/>
        <dbReference type="ChEBI" id="CHEBI:30616"/>
        <dbReference type="ChEBI" id="CHEBI:61977"/>
        <dbReference type="ChEBI" id="CHEBI:456216"/>
        <dbReference type="EC" id="2.7.11.1"/>
    </reaction>
</comment>
<evidence type="ECO:0000259" key="9">
    <source>
        <dbReference type="Pfam" id="PF01163"/>
    </source>
</evidence>
<reference evidence="10" key="1">
    <citation type="journal article" date="2021" name="Sci. Rep.">
        <title>Diploid genomic architecture of Nitzschia inconspicua, an elite biomass production diatom.</title>
        <authorList>
            <person name="Oliver A."/>
            <person name="Podell S."/>
            <person name="Pinowska A."/>
            <person name="Traller J.C."/>
            <person name="Smith S.R."/>
            <person name="McClure R."/>
            <person name="Beliaev A."/>
            <person name="Bohutskyi P."/>
            <person name="Hill E.A."/>
            <person name="Rabines A."/>
            <person name="Zheng H."/>
            <person name="Allen L.Z."/>
            <person name="Kuo A."/>
            <person name="Grigoriev I.V."/>
            <person name="Allen A.E."/>
            <person name="Hazlebeck D."/>
            <person name="Allen E.E."/>
        </authorList>
    </citation>
    <scope>NUCLEOTIDE SEQUENCE</scope>
    <source>
        <strain evidence="10">Hildebrandi</strain>
    </source>
</reference>
<proteinExistence type="predicted"/>
<evidence type="ECO:0000256" key="1">
    <source>
        <dbReference type="ARBA" id="ARBA00012513"/>
    </source>
</evidence>
<keyword evidence="5" id="KW-0418">Kinase</keyword>
<reference evidence="10" key="2">
    <citation type="submission" date="2021-04" db="EMBL/GenBank/DDBJ databases">
        <authorList>
            <person name="Podell S."/>
        </authorList>
    </citation>
    <scope>NUCLEOTIDE SEQUENCE</scope>
    <source>
        <strain evidence="10">Hildebrandi</strain>
    </source>
</reference>
<evidence type="ECO:0000256" key="4">
    <source>
        <dbReference type="ARBA" id="ARBA00022741"/>
    </source>
</evidence>
<dbReference type="GO" id="GO:0005524">
    <property type="term" value="F:ATP binding"/>
    <property type="evidence" value="ECO:0007669"/>
    <property type="project" value="UniProtKB-KW"/>
</dbReference>
<evidence type="ECO:0000256" key="8">
    <source>
        <dbReference type="ARBA" id="ARBA00048679"/>
    </source>
</evidence>
<dbReference type="InterPro" id="IPR008266">
    <property type="entry name" value="Tyr_kinase_AS"/>
</dbReference>
<keyword evidence="2" id="KW-0723">Serine/threonine-protein kinase</keyword>
<name>A0A9K3L905_9STRA</name>
<dbReference type="Proteomes" id="UP000693970">
    <property type="component" value="Unassembled WGS sequence"/>
</dbReference>
<evidence type="ECO:0000313" key="11">
    <source>
        <dbReference type="Proteomes" id="UP000693970"/>
    </source>
</evidence>
<feature type="domain" description="RIO-type" evidence="9">
    <location>
        <begin position="97"/>
        <end position="132"/>
    </location>
</feature>
<gene>
    <name evidence="10" type="ORF">IV203_014611</name>
</gene>
<evidence type="ECO:0000256" key="7">
    <source>
        <dbReference type="ARBA" id="ARBA00047899"/>
    </source>
</evidence>
<comment type="caution">
    <text evidence="10">The sequence shown here is derived from an EMBL/GenBank/DDBJ whole genome shotgun (WGS) entry which is preliminary data.</text>
</comment>
<evidence type="ECO:0000256" key="5">
    <source>
        <dbReference type="ARBA" id="ARBA00022777"/>
    </source>
</evidence>
<dbReference type="EC" id="2.7.11.1" evidence="1"/>
<evidence type="ECO:0000256" key="2">
    <source>
        <dbReference type="ARBA" id="ARBA00022527"/>
    </source>
</evidence>
<dbReference type="PROSITE" id="PS00109">
    <property type="entry name" value="PROTEIN_KINASE_TYR"/>
    <property type="match status" value="1"/>
</dbReference>
<keyword evidence="11" id="KW-1185">Reference proteome</keyword>
<sequence>MKHCDNDGEDTPAVLRCYDNRAWKTDRNPEIYLSGVVGAVEVVFGDTNFGNHYVDATEPPNPFEELWTRSSQDILIIAVPYRHGGHYAESTADFLPIIDQLQALHKAGFVHGDIRAYNIVFKDHKKGWLIDFDFGGKSDVQTHPKGYQSALSDGNRIGEEGKAITKYHDWYTLGMLMFTIHKIHKDALSRENMLMILRWTLLKEDKCMDEDIEALKDFLGQFRNGRATMELHPRFGAAVKISTNQAQITKTGAT</sequence>
<keyword evidence="3" id="KW-0808">Transferase</keyword>
<organism evidence="10 11">
    <name type="scientific">Nitzschia inconspicua</name>
    <dbReference type="NCBI Taxonomy" id="303405"/>
    <lineage>
        <taxon>Eukaryota</taxon>
        <taxon>Sar</taxon>
        <taxon>Stramenopiles</taxon>
        <taxon>Ochrophyta</taxon>
        <taxon>Bacillariophyta</taxon>
        <taxon>Bacillariophyceae</taxon>
        <taxon>Bacillariophycidae</taxon>
        <taxon>Bacillariales</taxon>
        <taxon>Bacillariaceae</taxon>
        <taxon>Nitzschia</taxon>
    </lineage>
</organism>
<keyword evidence="6" id="KW-0067">ATP-binding</keyword>
<dbReference type="Pfam" id="PF01163">
    <property type="entry name" value="RIO1"/>
    <property type="match status" value="1"/>
</dbReference>
<dbReference type="InterPro" id="IPR018934">
    <property type="entry name" value="RIO_dom"/>
</dbReference>
<evidence type="ECO:0000256" key="3">
    <source>
        <dbReference type="ARBA" id="ARBA00022679"/>
    </source>
</evidence>
<dbReference type="GO" id="GO:0004674">
    <property type="term" value="F:protein serine/threonine kinase activity"/>
    <property type="evidence" value="ECO:0007669"/>
    <property type="project" value="UniProtKB-KW"/>
</dbReference>